<evidence type="ECO:0000313" key="5">
    <source>
        <dbReference type="EMBL" id="SBV99606.1"/>
    </source>
</evidence>
<dbReference type="Pfam" id="PF00392">
    <property type="entry name" value="GntR"/>
    <property type="match status" value="1"/>
</dbReference>
<dbReference type="Gene3D" id="3.40.1410.10">
    <property type="entry name" value="Chorismate lyase-like"/>
    <property type="match status" value="1"/>
</dbReference>
<dbReference type="InterPro" id="IPR011663">
    <property type="entry name" value="UTRA"/>
</dbReference>
<dbReference type="GO" id="GO:0003677">
    <property type="term" value="F:DNA binding"/>
    <property type="evidence" value="ECO:0007669"/>
    <property type="project" value="UniProtKB-KW"/>
</dbReference>
<keyword evidence="1" id="KW-0805">Transcription regulation</keyword>
<dbReference type="PRINTS" id="PR00035">
    <property type="entry name" value="HTHGNTR"/>
</dbReference>
<feature type="domain" description="HTH gntR-type" evidence="4">
    <location>
        <begin position="12"/>
        <end position="80"/>
    </location>
</feature>
<dbReference type="GO" id="GO:0003700">
    <property type="term" value="F:DNA-binding transcription factor activity"/>
    <property type="evidence" value="ECO:0007669"/>
    <property type="project" value="InterPro"/>
</dbReference>
<gene>
    <name evidence="5" type="ORF">KL86APRO_11190</name>
</gene>
<dbReference type="CDD" id="cd07377">
    <property type="entry name" value="WHTH_GntR"/>
    <property type="match status" value="1"/>
</dbReference>
<evidence type="ECO:0000256" key="3">
    <source>
        <dbReference type="ARBA" id="ARBA00023163"/>
    </source>
</evidence>
<dbReference type="InterPro" id="IPR036388">
    <property type="entry name" value="WH-like_DNA-bd_sf"/>
</dbReference>
<dbReference type="GO" id="GO:0045892">
    <property type="term" value="P:negative regulation of DNA-templated transcription"/>
    <property type="evidence" value="ECO:0007669"/>
    <property type="project" value="TreeGrafter"/>
</dbReference>
<dbReference type="Pfam" id="PF07702">
    <property type="entry name" value="UTRA"/>
    <property type="match status" value="1"/>
</dbReference>
<dbReference type="SMART" id="SM00345">
    <property type="entry name" value="HTH_GNTR"/>
    <property type="match status" value="1"/>
</dbReference>
<name>A0A212JJJ0_9PROT</name>
<reference evidence="5" key="1">
    <citation type="submission" date="2016-04" db="EMBL/GenBank/DDBJ databases">
        <authorList>
            <person name="Evans L.H."/>
            <person name="Alamgir A."/>
            <person name="Owens N."/>
            <person name="Weber N.D."/>
            <person name="Virtaneva K."/>
            <person name="Barbian K."/>
            <person name="Babar A."/>
            <person name="Rosenke K."/>
        </authorList>
    </citation>
    <scope>NUCLEOTIDE SEQUENCE</scope>
    <source>
        <strain evidence="5">86</strain>
    </source>
</reference>
<dbReference type="PROSITE" id="PS50949">
    <property type="entry name" value="HTH_GNTR"/>
    <property type="match status" value="1"/>
</dbReference>
<sequence>MKSAELPQDVRLPLYHRLRDEMLERITHGEWRPDQAIPTEAELARAYGVAVGTVRKAVEMLVAEGLLERNQGRGTFVRRPSFDNSLFRFFRLLSSGGQRVVPDGKVLARTLAAPPPPVAAALGLGRQAQAIRLDRLRLIAGAVVLVEEIWLPRAPFAGLLDVELGEFGNLLYPFYEARCGQAVASARETLTVDAADAATARALGIAEGRPVVVIERLALGYDRRPLEWRRSVGAADTFRYQVEIC</sequence>
<dbReference type="SMART" id="SM00866">
    <property type="entry name" value="UTRA"/>
    <property type="match status" value="1"/>
</dbReference>
<evidence type="ECO:0000256" key="2">
    <source>
        <dbReference type="ARBA" id="ARBA00023125"/>
    </source>
</evidence>
<dbReference type="PANTHER" id="PTHR44846:SF1">
    <property type="entry name" value="MANNOSYL-D-GLYCERATE TRANSPORT_METABOLISM SYSTEM REPRESSOR MNGR-RELATED"/>
    <property type="match status" value="1"/>
</dbReference>
<evidence type="ECO:0000256" key="1">
    <source>
        <dbReference type="ARBA" id="ARBA00023015"/>
    </source>
</evidence>
<dbReference type="FunFam" id="1.10.10.10:FF:000079">
    <property type="entry name" value="GntR family transcriptional regulator"/>
    <property type="match status" value="1"/>
</dbReference>
<evidence type="ECO:0000259" key="4">
    <source>
        <dbReference type="PROSITE" id="PS50949"/>
    </source>
</evidence>
<dbReference type="SUPFAM" id="SSF46785">
    <property type="entry name" value="Winged helix' DNA-binding domain"/>
    <property type="match status" value="1"/>
</dbReference>
<dbReference type="SUPFAM" id="SSF64288">
    <property type="entry name" value="Chorismate lyase-like"/>
    <property type="match status" value="1"/>
</dbReference>
<organism evidence="5">
    <name type="scientific">uncultured Alphaproteobacteria bacterium</name>
    <dbReference type="NCBI Taxonomy" id="91750"/>
    <lineage>
        <taxon>Bacteria</taxon>
        <taxon>Pseudomonadati</taxon>
        <taxon>Pseudomonadota</taxon>
        <taxon>Alphaproteobacteria</taxon>
        <taxon>environmental samples</taxon>
    </lineage>
</organism>
<protein>
    <submittedName>
        <fullName evidence="5">Transcriptional regulator, GntR family</fullName>
    </submittedName>
</protein>
<dbReference type="InterPro" id="IPR000524">
    <property type="entry name" value="Tscrpt_reg_HTH_GntR"/>
</dbReference>
<dbReference type="InterPro" id="IPR050679">
    <property type="entry name" value="Bact_HTH_transcr_reg"/>
</dbReference>
<keyword evidence="2" id="KW-0238">DNA-binding</keyword>
<dbReference type="InterPro" id="IPR028978">
    <property type="entry name" value="Chorismate_lyase_/UTRA_dom_sf"/>
</dbReference>
<dbReference type="PANTHER" id="PTHR44846">
    <property type="entry name" value="MANNOSYL-D-GLYCERATE TRANSPORT/METABOLISM SYSTEM REPRESSOR MNGR-RELATED"/>
    <property type="match status" value="1"/>
</dbReference>
<dbReference type="AlphaFoldDB" id="A0A212JJJ0"/>
<keyword evidence="3" id="KW-0804">Transcription</keyword>
<dbReference type="EMBL" id="FLUO01000001">
    <property type="protein sequence ID" value="SBV99606.1"/>
    <property type="molecule type" value="Genomic_DNA"/>
</dbReference>
<dbReference type="InterPro" id="IPR036390">
    <property type="entry name" value="WH_DNA-bd_sf"/>
</dbReference>
<accession>A0A212JJJ0</accession>
<proteinExistence type="predicted"/>
<dbReference type="Gene3D" id="1.10.10.10">
    <property type="entry name" value="Winged helix-like DNA-binding domain superfamily/Winged helix DNA-binding domain"/>
    <property type="match status" value="1"/>
</dbReference>